<keyword evidence="5 13" id="KW-0349">Heme</keyword>
<dbReference type="PANTHER" id="PTHR24305:SF166">
    <property type="entry name" value="CYTOCHROME P450 12A4, MITOCHONDRIAL-RELATED"/>
    <property type="match status" value="1"/>
</dbReference>
<reference evidence="14 15" key="1">
    <citation type="journal article" date="2019" name="Nat. Ecol. Evol.">
        <title>Megaphylogeny resolves global patterns of mushroom evolution.</title>
        <authorList>
            <person name="Varga T."/>
            <person name="Krizsan K."/>
            <person name="Foldi C."/>
            <person name="Dima B."/>
            <person name="Sanchez-Garcia M."/>
            <person name="Sanchez-Ramirez S."/>
            <person name="Szollosi G.J."/>
            <person name="Szarkandi J.G."/>
            <person name="Papp V."/>
            <person name="Albert L."/>
            <person name="Andreopoulos W."/>
            <person name="Angelini C."/>
            <person name="Antonin V."/>
            <person name="Barry K.W."/>
            <person name="Bougher N.L."/>
            <person name="Buchanan P."/>
            <person name="Buyck B."/>
            <person name="Bense V."/>
            <person name="Catcheside P."/>
            <person name="Chovatia M."/>
            <person name="Cooper J."/>
            <person name="Damon W."/>
            <person name="Desjardin D."/>
            <person name="Finy P."/>
            <person name="Geml J."/>
            <person name="Haridas S."/>
            <person name="Hughes K."/>
            <person name="Justo A."/>
            <person name="Karasinski D."/>
            <person name="Kautmanova I."/>
            <person name="Kiss B."/>
            <person name="Kocsube S."/>
            <person name="Kotiranta H."/>
            <person name="LaButti K.M."/>
            <person name="Lechner B.E."/>
            <person name="Liimatainen K."/>
            <person name="Lipzen A."/>
            <person name="Lukacs Z."/>
            <person name="Mihaltcheva S."/>
            <person name="Morgado L.N."/>
            <person name="Niskanen T."/>
            <person name="Noordeloos M.E."/>
            <person name="Ohm R.A."/>
            <person name="Ortiz-Santana B."/>
            <person name="Ovrebo C."/>
            <person name="Racz N."/>
            <person name="Riley R."/>
            <person name="Savchenko A."/>
            <person name="Shiryaev A."/>
            <person name="Soop K."/>
            <person name="Spirin V."/>
            <person name="Szebenyi C."/>
            <person name="Tomsovsky M."/>
            <person name="Tulloss R.E."/>
            <person name="Uehling J."/>
            <person name="Grigoriev I.V."/>
            <person name="Vagvolgyi C."/>
            <person name="Papp T."/>
            <person name="Martin F.M."/>
            <person name="Miettinen O."/>
            <person name="Hibbett D.S."/>
            <person name="Nagy L.G."/>
        </authorList>
    </citation>
    <scope>NUCLEOTIDE SEQUENCE [LARGE SCALE GENOMIC DNA]</scope>
    <source>
        <strain evidence="14 15">CBS 121175</strain>
    </source>
</reference>
<keyword evidence="7 13" id="KW-0479">Metal-binding</keyword>
<keyword evidence="10 13" id="KW-0408">Iron</keyword>
<dbReference type="OrthoDB" id="1470350at2759"/>
<dbReference type="InterPro" id="IPR050121">
    <property type="entry name" value="Cytochrome_P450_monoxygenase"/>
</dbReference>
<evidence type="ECO:0000256" key="4">
    <source>
        <dbReference type="ARBA" id="ARBA00010617"/>
    </source>
</evidence>
<dbReference type="AlphaFoldDB" id="A0A5C3L8T6"/>
<accession>A0A5C3L8T6</accession>
<evidence type="ECO:0000256" key="6">
    <source>
        <dbReference type="ARBA" id="ARBA00022692"/>
    </source>
</evidence>
<keyword evidence="9" id="KW-0560">Oxidoreductase</keyword>
<dbReference type="GO" id="GO:0005506">
    <property type="term" value="F:iron ion binding"/>
    <property type="evidence" value="ECO:0007669"/>
    <property type="project" value="InterPro"/>
</dbReference>
<evidence type="ECO:0000256" key="9">
    <source>
        <dbReference type="ARBA" id="ARBA00023002"/>
    </source>
</evidence>
<dbReference type="GO" id="GO:0016020">
    <property type="term" value="C:membrane"/>
    <property type="evidence" value="ECO:0007669"/>
    <property type="project" value="UniProtKB-SubCell"/>
</dbReference>
<evidence type="ECO:0000313" key="14">
    <source>
        <dbReference type="EMBL" id="TFK29227.1"/>
    </source>
</evidence>
<evidence type="ECO:0000256" key="2">
    <source>
        <dbReference type="ARBA" id="ARBA00004370"/>
    </source>
</evidence>
<dbReference type="STRING" id="230819.A0A5C3L8T6"/>
<keyword evidence="15" id="KW-1185">Reference proteome</keyword>
<evidence type="ECO:0000313" key="15">
    <source>
        <dbReference type="Proteomes" id="UP000307440"/>
    </source>
</evidence>
<dbReference type="InterPro" id="IPR002403">
    <property type="entry name" value="Cyt_P450_E_grp-IV"/>
</dbReference>
<dbReference type="PRINTS" id="PR00385">
    <property type="entry name" value="P450"/>
</dbReference>
<organism evidence="14 15">
    <name type="scientific">Coprinopsis marcescibilis</name>
    <name type="common">Agaric fungus</name>
    <name type="synonym">Psathyrella marcescibilis</name>
    <dbReference type="NCBI Taxonomy" id="230819"/>
    <lineage>
        <taxon>Eukaryota</taxon>
        <taxon>Fungi</taxon>
        <taxon>Dikarya</taxon>
        <taxon>Basidiomycota</taxon>
        <taxon>Agaricomycotina</taxon>
        <taxon>Agaricomycetes</taxon>
        <taxon>Agaricomycetidae</taxon>
        <taxon>Agaricales</taxon>
        <taxon>Agaricineae</taxon>
        <taxon>Psathyrellaceae</taxon>
        <taxon>Coprinopsis</taxon>
    </lineage>
</organism>
<dbReference type="InterPro" id="IPR001128">
    <property type="entry name" value="Cyt_P450"/>
</dbReference>
<evidence type="ECO:0000256" key="3">
    <source>
        <dbReference type="ARBA" id="ARBA00004721"/>
    </source>
</evidence>
<keyword evidence="12" id="KW-0472">Membrane</keyword>
<evidence type="ECO:0000256" key="1">
    <source>
        <dbReference type="ARBA" id="ARBA00001971"/>
    </source>
</evidence>
<proteinExistence type="inferred from homology"/>
<comment type="pathway">
    <text evidence="3">Secondary metabolite biosynthesis; terpenoid biosynthesis.</text>
</comment>
<dbReference type="GO" id="GO:0004497">
    <property type="term" value="F:monooxygenase activity"/>
    <property type="evidence" value="ECO:0007669"/>
    <property type="project" value="UniProtKB-KW"/>
</dbReference>
<protein>
    <submittedName>
        <fullName evidence="14">Cytochrome P450</fullName>
    </submittedName>
</protein>
<evidence type="ECO:0000256" key="13">
    <source>
        <dbReference type="PIRSR" id="PIRSR602403-1"/>
    </source>
</evidence>
<feature type="binding site" description="axial binding residue" evidence="13">
    <location>
        <position position="502"/>
    </location>
    <ligand>
        <name>heme</name>
        <dbReference type="ChEBI" id="CHEBI:30413"/>
    </ligand>
    <ligandPart>
        <name>Fe</name>
        <dbReference type="ChEBI" id="CHEBI:18248"/>
    </ligandPart>
</feature>
<evidence type="ECO:0000256" key="11">
    <source>
        <dbReference type="ARBA" id="ARBA00023033"/>
    </source>
</evidence>
<evidence type="ECO:0000256" key="5">
    <source>
        <dbReference type="ARBA" id="ARBA00022617"/>
    </source>
</evidence>
<dbReference type="Pfam" id="PF00067">
    <property type="entry name" value="p450"/>
    <property type="match status" value="1"/>
</dbReference>
<comment type="similarity">
    <text evidence="4">Belongs to the cytochrome P450 family.</text>
</comment>
<keyword evidence="8" id="KW-1133">Transmembrane helix</keyword>
<dbReference type="SUPFAM" id="SSF48264">
    <property type="entry name" value="Cytochrome P450"/>
    <property type="match status" value="1"/>
</dbReference>
<dbReference type="Proteomes" id="UP000307440">
    <property type="component" value="Unassembled WGS sequence"/>
</dbReference>
<keyword evidence="11" id="KW-0503">Monooxygenase</keyword>
<comment type="subcellular location">
    <subcellularLocation>
        <location evidence="2">Membrane</location>
    </subcellularLocation>
</comment>
<evidence type="ECO:0000256" key="7">
    <source>
        <dbReference type="ARBA" id="ARBA00022723"/>
    </source>
</evidence>
<evidence type="ECO:0000256" key="12">
    <source>
        <dbReference type="ARBA" id="ARBA00023136"/>
    </source>
</evidence>
<comment type="cofactor">
    <cofactor evidence="1 13">
        <name>heme</name>
        <dbReference type="ChEBI" id="CHEBI:30413"/>
    </cofactor>
</comment>
<keyword evidence="6" id="KW-0812">Transmembrane</keyword>
<sequence>MNFSYIPVSCLQSTGSTCTVPAKSALTVLAITWTVWKLLKKLTIKNPLRNIPGPKSNSYLAGNISDVFNFESWSYHDALARDYPGVANIPSVAGSSLLHITDPKAMHSILLKDQHSFDTPEDTFLINNLVFGPGVLSTSGDRHRRQRKLLNPVFSVAHMREMVPIFYNVSHKLRDSIRKEVMAGKSEIDALSWMTRTALELIGQSGLGYSFDSLEPGSEPHPFYKAMKNFITSLQGFWFSRLFILPYTANVGTPRLRRFVVDLLPWKKLHYIRDLIDVMHNTSLEIYTAKKRALEQGDEALAEQIGMGKDIMSILLKSNLSASGEGKMPEDEIIGQMSTLTFAAMDTTSNALSRILHVLSENQDAQVMLREEILQAQEEHGELPYDILHQLPYLDAICRETLRLFPPVPYSLRQAKEDTVVPLARPFTAVDGKEMCEIFVPKGTTTFLSILACNRDPLVWGPDAAEWKPERWLSPLPDSVINARVPGVYSHLMTFLGGGRACIGFKFSQLEMKVVLCDLLEAFKFESSDKTITWQYNLVVQPTVDELADNGTRKLQLPLKVSLV</sequence>
<dbReference type="Gene3D" id="1.10.630.10">
    <property type="entry name" value="Cytochrome P450"/>
    <property type="match status" value="1"/>
</dbReference>
<dbReference type="PRINTS" id="PR00465">
    <property type="entry name" value="EP450IV"/>
</dbReference>
<dbReference type="PANTHER" id="PTHR24305">
    <property type="entry name" value="CYTOCHROME P450"/>
    <property type="match status" value="1"/>
</dbReference>
<evidence type="ECO:0000256" key="8">
    <source>
        <dbReference type="ARBA" id="ARBA00022989"/>
    </source>
</evidence>
<name>A0A5C3L8T6_COPMA</name>
<evidence type="ECO:0000256" key="10">
    <source>
        <dbReference type="ARBA" id="ARBA00023004"/>
    </source>
</evidence>
<dbReference type="GO" id="GO:0020037">
    <property type="term" value="F:heme binding"/>
    <property type="evidence" value="ECO:0007669"/>
    <property type="project" value="InterPro"/>
</dbReference>
<dbReference type="InterPro" id="IPR036396">
    <property type="entry name" value="Cyt_P450_sf"/>
</dbReference>
<dbReference type="CDD" id="cd11069">
    <property type="entry name" value="CYP_FUM15-like"/>
    <property type="match status" value="1"/>
</dbReference>
<dbReference type="GO" id="GO:0016705">
    <property type="term" value="F:oxidoreductase activity, acting on paired donors, with incorporation or reduction of molecular oxygen"/>
    <property type="evidence" value="ECO:0007669"/>
    <property type="project" value="InterPro"/>
</dbReference>
<gene>
    <name evidence="14" type="ORF">FA15DRAFT_610249</name>
</gene>
<dbReference type="EMBL" id="ML210150">
    <property type="protein sequence ID" value="TFK29227.1"/>
    <property type="molecule type" value="Genomic_DNA"/>
</dbReference>